<dbReference type="InterPro" id="IPR005361">
    <property type="entry name" value="UPF0158"/>
</dbReference>
<dbReference type="EMBL" id="AYZJ01000023">
    <property type="protein sequence ID" value="KRN24490.1"/>
    <property type="molecule type" value="Genomic_DNA"/>
</dbReference>
<accession>A0A0R2FI14</accession>
<gene>
    <name evidence="1" type="ORF">FC75_GL001292</name>
</gene>
<evidence type="ECO:0000313" key="1">
    <source>
        <dbReference type="EMBL" id="KRN24490.1"/>
    </source>
</evidence>
<dbReference type="Proteomes" id="UP000050865">
    <property type="component" value="Unassembled WGS sequence"/>
</dbReference>
<protein>
    <submittedName>
        <fullName evidence="1">Uncharacterized protein</fullName>
    </submittedName>
</protein>
<comment type="caution">
    <text evidence="1">The sequence shown here is derived from an EMBL/GenBank/DDBJ whole genome shotgun (WGS) entry which is preliminary data.</text>
</comment>
<dbReference type="AlphaFoldDB" id="A0A0R2FI14"/>
<sequence length="143" mass="16737">MRGLTISKEGDLMPIKLGAVSEAIEMTDDELEFLYDRKTETIIRVPDDDEAEAPFEADEARYVTLPTQYERDDYQLMTRFTDEVATALQRPQLEQTLHGHGVFRRFRRALEALGLVDQWYEFQGTAYQQLAKRWCQANHIEYV</sequence>
<name>A0A0R2FI14_9LACO</name>
<proteinExistence type="predicted"/>
<organism evidence="1 2">
    <name type="scientific">Lacticaseibacillus camelliae DSM 22697 = JCM 13995</name>
    <dbReference type="NCBI Taxonomy" id="1423730"/>
    <lineage>
        <taxon>Bacteria</taxon>
        <taxon>Bacillati</taxon>
        <taxon>Bacillota</taxon>
        <taxon>Bacilli</taxon>
        <taxon>Lactobacillales</taxon>
        <taxon>Lactobacillaceae</taxon>
        <taxon>Lacticaseibacillus</taxon>
    </lineage>
</organism>
<dbReference type="PATRIC" id="fig|1423730.4.peg.1349"/>
<dbReference type="Pfam" id="PF03682">
    <property type="entry name" value="UPF0158"/>
    <property type="match status" value="1"/>
</dbReference>
<reference evidence="1 2" key="1">
    <citation type="journal article" date="2015" name="Genome Announc.">
        <title>Expanding the biotechnology potential of lactobacilli through comparative genomics of 213 strains and associated genera.</title>
        <authorList>
            <person name="Sun Z."/>
            <person name="Harris H.M."/>
            <person name="McCann A."/>
            <person name="Guo C."/>
            <person name="Argimon S."/>
            <person name="Zhang W."/>
            <person name="Yang X."/>
            <person name="Jeffery I.B."/>
            <person name="Cooney J.C."/>
            <person name="Kagawa T.F."/>
            <person name="Liu W."/>
            <person name="Song Y."/>
            <person name="Salvetti E."/>
            <person name="Wrobel A."/>
            <person name="Rasinkangas P."/>
            <person name="Parkhill J."/>
            <person name="Rea M.C."/>
            <person name="O'Sullivan O."/>
            <person name="Ritari J."/>
            <person name="Douillard F.P."/>
            <person name="Paul Ross R."/>
            <person name="Yang R."/>
            <person name="Briner A.E."/>
            <person name="Felis G.E."/>
            <person name="de Vos W.M."/>
            <person name="Barrangou R."/>
            <person name="Klaenhammer T.R."/>
            <person name="Caufield P.W."/>
            <person name="Cui Y."/>
            <person name="Zhang H."/>
            <person name="O'Toole P.W."/>
        </authorList>
    </citation>
    <scope>NUCLEOTIDE SEQUENCE [LARGE SCALE GENOMIC DNA]</scope>
    <source>
        <strain evidence="1 2">DSM 22697</strain>
    </source>
</reference>
<evidence type="ECO:0000313" key="2">
    <source>
        <dbReference type="Proteomes" id="UP000050865"/>
    </source>
</evidence>
<keyword evidence="2" id="KW-1185">Reference proteome</keyword>